<dbReference type="PANTHER" id="PTHR34203:SF15">
    <property type="entry name" value="SLL1173 PROTEIN"/>
    <property type="match status" value="1"/>
</dbReference>
<dbReference type="Proteomes" id="UP000243528">
    <property type="component" value="Unassembled WGS sequence"/>
</dbReference>
<sequence>MKNLKWTTISIPLAAGMDAQLGELSVPYGKSLFIGRLLREDGLSGWQAATTAALLATWDLAPSPVFFDVGANIGIYAALHGRLRPDGTTVAFEPTPDVADAGESFQAANDLKVRWERAAVSDTAGEATLYLSARTDASNSLVSRHREPKGTVTVPAITLDSYVRSSGLVPSVVKIDVERHEPAVIRGAAELLDTHRPVIVAELLPGRSESDEVQHLLAAHGYEARHIEPPEAQAGDEPERDWLFWPGTIPAELDDRFREWYSAVATCVPAEVASTP</sequence>
<keyword evidence="3" id="KW-1185">Reference proteome</keyword>
<accession>A0A2P8DT53</accession>
<evidence type="ECO:0000259" key="1">
    <source>
        <dbReference type="Pfam" id="PF05050"/>
    </source>
</evidence>
<dbReference type="AlphaFoldDB" id="A0A2P8DT53"/>
<dbReference type="EMBL" id="PYGE01000016">
    <property type="protein sequence ID" value="PSL00392.1"/>
    <property type="molecule type" value="Genomic_DNA"/>
</dbReference>
<name>A0A2P8DT53_9ACTN</name>
<dbReference type="InterPro" id="IPR006342">
    <property type="entry name" value="FkbM_mtfrase"/>
</dbReference>
<gene>
    <name evidence="2" type="ORF">CLV30_11652</name>
</gene>
<keyword evidence="2" id="KW-0808">Transferase</keyword>
<dbReference type="SUPFAM" id="SSF53335">
    <property type="entry name" value="S-adenosyl-L-methionine-dependent methyltransferases"/>
    <property type="match status" value="1"/>
</dbReference>
<dbReference type="GO" id="GO:0032259">
    <property type="term" value="P:methylation"/>
    <property type="evidence" value="ECO:0007669"/>
    <property type="project" value="UniProtKB-KW"/>
</dbReference>
<evidence type="ECO:0000313" key="3">
    <source>
        <dbReference type="Proteomes" id="UP000243528"/>
    </source>
</evidence>
<dbReference type="RefSeq" id="WP_129711028.1">
    <property type="nucleotide sequence ID" value="NZ_PYGE01000016.1"/>
</dbReference>
<reference evidence="2 3" key="1">
    <citation type="submission" date="2018-03" db="EMBL/GenBank/DDBJ databases">
        <title>Genomic Encyclopedia of Archaeal and Bacterial Type Strains, Phase II (KMG-II): from individual species to whole genera.</title>
        <authorList>
            <person name="Goeker M."/>
        </authorList>
    </citation>
    <scope>NUCLEOTIDE SEQUENCE [LARGE SCALE GENOMIC DNA]</scope>
    <source>
        <strain evidence="2 3">DSM 45211</strain>
    </source>
</reference>
<dbReference type="NCBIfam" id="TIGR01444">
    <property type="entry name" value="fkbM_fam"/>
    <property type="match status" value="1"/>
</dbReference>
<dbReference type="PANTHER" id="PTHR34203">
    <property type="entry name" value="METHYLTRANSFERASE, FKBM FAMILY PROTEIN"/>
    <property type="match status" value="1"/>
</dbReference>
<organism evidence="2 3">
    <name type="scientific">Haloactinopolyspora alba</name>
    <dbReference type="NCBI Taxonomy" id="648780"/>
    <lineage>
        <taxon>Bacteria</taxon>
        <taxon>Bacillati</taxon>
        <taxon>Actinomycetota</taxon>
        <taxon>Actinomycetes</taxon>
        <taxon>Jiangellales</taxon>
        <taxon>Jiangellaceae</taxon>
        <taxon>Haloactinopolyspora</taxon>
    </lineage>
</organism>
<evidence type="ECO:0000313" key="2">
    <source>
        <dbReference type="EMBL" id="PSL00392.1"/>
    </source>
</evidence>
<dbReference type="InterPro" id="IPR052514">
    <property type="entry name" value="SAM-dependent_MTase"/>
</dbReference>
<keyword evidence="2" id="KW-0489">Methyltransferase</keyword>
<feature type="domain" description="Methyltransferase FkbM" evidence="1">
    <location>
        <begin position="68"/>
        <end position="223"/>
    </location>
</feature>
<dbReference type="GO" id="GO:0008168">
    <property type="term" value="F:methyltransferase activity"/>
    <property type="evidence" value="ECO:0007669"/>
    <property type="project" value="UniProtKB-KW"/>
</dbReference>
<dbReference type="InterPro" id="IPR029063">
    <property type="entry name" value="SAM-dependent_MTases_sf"/>
</dbReference>
<dbReference type="OrthoDB" id="4290958at2"/>
<dbReference type="Gene3D" id="3.40.50.150">
    <property type="entry name" value="Vaccinia Virus protein VP39"/>
    <property type="match status" value="1"/>
</dbReference>
<proteinExistence type="predicted"/>
<comment type="caution">
    <text evidence="2">The sequence shown here is derived from an EMBL/GenBank/DDBJ whole genome shotgun (WGS) entry which is preliminary data.</text>
</comment>
<protein>
    <submittedName>
        <fullName evidence="2">FkbM family methyltransferase</fullName>
    </submittedName>
</protein>
<dbReference type="Pfam" id="PF05050">
    <property type="entry name" value="Methyltransf_21"/>
    <property type="match status" value="1"/>
</dbReference>